<keyword evidence="2 6" id="KW-0812">Transmembrane</keyword>
<evidence type="ECO:0000256" key="4">
    <source>
        <dbReference type="ARBA" id="ARBA00023136"/>
    </source>
</evidence>
<reference evidence="7" key="1">
    <citation type="submission" date="2020-12" db="EMBL/GenBank/DDBJ databases">
        <title>Metabolic potential, ecology and presence of endohyphal bacteria is reflected in genomic diversity of Mucoromycotina.</title>
        <authorList>
            <person name="Muszewska A."/>
            <person name="Okrasinska A."/>
            <person name="Steczkiewicz K."/>
            <person name="Drgas O."/>
            <person name="Orlowska M."/>
            <person name="Perlinska-Lenart U."/>
            <person name="Aleksandrzak-Piekarczyk T."/>
            <person name="Szatraj K."/>
            <person name="Zielenkiewicz U."/>
            <person name="Pilsyk S."/>
            <person name="Malc E."/>
            <person name="Mieczkowski P."/>
            <person name="Kruszewska J.S."/>
            <person name="Biernat P."/>
            <person name="Pawlowska J."/>
        </authorList>
    </citation>
    <scope>NUCLEOTIDE SEQUENCE</scope>
    <source>
        <strain evidence="7">CBS 226.32</strain>
    </source>
</reference>
<feature type="region of interest" description="Disordered" evidence="5">
    <location>
        <begin position="470"/>
        <end position="533"/>
    </location>
</feature>
<comment type="caution">
    <text evidence="7">The sequence shown here is derived from an EMBL/GenBank/DDBJ whole genome shotgun (WGS) entry which is preliminary data.</text>
</comment>
<evidence type="ECO:0000256" key="5">
    <source>
        <dbReference type="SAM" id="MobiDB-lite"/>
    </source>
</evidence>
<accession>A0A8H7QWH8</accession>
<keyword evidence="3 6" id="KW-1133">Transmembrane helix</keyword>
<dbReference type="InterPro" id="IPR005178">
    <property type="entry name" value="Ostalpha/TMEM184C"/>
</dbReference>
<name>A0A8H7QWH8_9FUNG</name>
<evidence type="ECO:0000313" key="8">
    <source>
        <dbReference type="Proteomes" id="UP000650833"/>
    </source>
</evidence>
<proteinExistence type="predicted"/>
<comment type="subcellular location">
    <subcellularLocation>
        <location evidence="1">Membrane</location>
        <topology evidence="1">Multi-pass membrane protein</topology>
    </subcellularLocation>
</comment>
<feature type="transmembrane region" description="Helical" evidence="6">
    <location>
        <begin position="245"/>
        <end position="267"/>
    </location>
</feature>
<evidence type="ECO:0008006" key="9">
    <source>
        <dbReference type="Google" id="ProtNLM"/>
    </source>
</evidence>
<keyword evidence="8" id="KW-1185">Reference proteome</keyword>
<dbReference type="Proteomes" id="UP000650833">
    <property type="component" value="Unassembled WGS sequence"/>
</dbReference>
<keyword evidence="4 6" id="KW-0472">Membrane</keyword>
<evidence type="ECO:0000256" key="2">
    <source>
        <dbReference type="ARBA" id="ARBA00022692"/>
    </source>
</evidence>
<evidence type="ECO:0000256" key="1">
    <source>
        <dbReference type="ARBA" id="ARBA00004141"/>
    </source>
</evidence>
<gene>
    <name evidence="7" type="ORF">INT46_005477</name>
</gene>
<protein>
    <recommendedName>
        <fullName evidence="9">DUF300-domain-containing protein</fullName>
    </recommendedName>
</protein>
<dbReference type="SMART" id="SM01417">
    <property type="entry name" value="Solute_trans_a"/>
    <property type="match status" value="1"/>
</dbReference>
<dbReference type="Pfam" id="PF03619">
    <property type="entry name" value="Solute_trans_a"/>
    <property type="match status" value="1"/>
</dbReference>
<dbReference type="EMBL" id="JAEPRC010000376">
    <property type="protein sequence ID" value="KAG2198856.1"/>
    <property type="molecule type" value="Genomic_DNA"/>
</dbReference>
<dbReference type="PANTHER" id="PTHR23423">
    <property type="entry name" value="ORGANIC SOLUTE TRANSPORTER-RELATED"/>
    <property type="match status" value="1"/>
</dbReference>
<organism evidence="7 8">
    <name type="scientific">Mucor plumbeus</name>
    <dbReference type="NCBI Taxonomy" id="97098"/>
    <lineage>
        <taxon>Eukaryota</taxon>
        <taxon>Fungi</taxon>
        <taxon>Fungi incertae sedis</taxon>
        <taxon>Mucoromycota</taxon>
        <taxon>Mucoromycotina</taxon>
        <taxon>Mucoromycetes</taxon>
        <taxon>Mucorales</taxon>
        <taxon>Mucorineae</taxon>
        <taxon>Mucoraceae</taxon>
        <taxon>Mucor</taxon>
    </lineage>
</organism>
<evidence type="ECO:0000256" key="3">
    <source>
        <dbReference type="ARBA" id="ARBA00022989"/>
    </source>
</evidence>
<feature type="transmembrane region" description="Helical" evidence="6">
    <location>
        <begin position="35"/>
        <end position="54"/>
    </location>
</feature>
<evidence type="ECO:0000256" key="6">
    <source>
        <dbReference type="SAM" id="Phobius"/>
    </source>
</evidence>
<feature type="transmembrane region" description="Helical" evidence="6">
    <location>
        <begin position="160"/>
        <end position="179"/>
    </location>
</feature>
<dbReference type="AlphaFoldDB" id="A0A8H7QWH8"/>
<feature type="transmembrane region" description="Helical" evidence="6">
    <location>
        <begin position="199"/>
        <end position="224"/>
    </location>
</feature>
<feature type="transmembrane region" description="Helical" evidence="6">
    <location>
        <begin position="99"/>
        <end position="118"/>
    </location>
</feature>
<feature type="transmembrane region" description="Helical" evidence="6">
    <location>
        <begin position="287"/>
        <end position="309"/>
    </location>
</feature>
<feature type="compositionally biased region" description="Low complexity" evidence="5">
    <location>
        <begin position="472"/>
        <end position="493"/>
    </location>
</feature>
<dbReference type="GO" id="GO:0016020">
    <property type="term" value="C:membrane"/>
    <property type="evidence" value="ECO:0007669"/>
    <property type="project" value="UniProtKB-SubCell"/>
</dbReference>
<evidence type="ECO:0000313" key="7">
    <source>
        <dbReference type="EMBL" id="KAG2198856.1"/>
    </source>
</evidence>
<dbReference type="OrthoDB" id="5348404at2759"/>
<feature type="transmembrane region" description="Helical" evidence="6">
    <location>
        <begin position="75"/>
        <end position="93"/>
    </location>
</feature>
<sequence>MAEHCPTLGGLSENGFNPEFDLKQLVLNPNNTMHVWGWLVSGFLVLVTITIASHTINEHLHHYCTPDIQRHKVRVIAYPAAYAILAWLSYLKYDYETVILFFARLFESFAVYNLYMCLQSYLQPYRLRNQGKKELTTTKTAYLNPLLSFSQSKWGLHYRVITDILVLQFPIWNIISSLISIFTQIKGVYCDGQFSPHGAYVYLATIQFISLSIILMALFTYLSVYDTEWKEGNIRAHGMFWCVKGPIMVIFYFGDILLAVLGYFGVIKDKPASTPGGTYWSAAAIKNGYYVLIICVCMAIVAMLMQIYFGLDAKEYQTQEPEFSYFEALSDGFLAYIPQFVKNVFMCGGDTVVLAKKRIKLRKERRLSDDEHNLLSPTDRDLETATALESGTSIHEYLAQPAPSLQNNKLYDEDTRYQQQPYHHNFNALPLEPLGIKSNSTLQEQINDEKPAIKFQQNDSSGEVDELAIVRQQSSSSSPPLSQPLSPLQQYQPDLAMPPPPMQSRALNRNDEPSVESIHQRSNHFTPHDLERK</sequence>